<comment type="subcellular location">
    <subcellularLocation>
        <location evidence="1">Membrane</location>
        <topology evidence="1">Multi-pass membrane protein</topology>
    </subcellularLocation>
</comment>
<feature type="transmembrane region" description="Helical" evidence="8">
    <location>
        <begin position="122"/>
        <end position="140"/>
    </location>
</feature>
<keyword evidence="4" id="KW-0808">Transferase</keyword>
<dbReference type="RefSeq" id="WP_048514227.1">
    <property type="nucleotide sequence ID" value="NZ_FUXD01000020.1"/>
</dbReference>
<dbReference type="Proteomes" id="UP000036503">
    <property type="component" value="Unassembled WGS sequence"/>
</dbReference>
<evidence type="ECO:0000256" key="6">
    <source>
        <dbReference type="ARBA" id="ARBA00022989"/>
    </source>
</evidence>
<evidence type="ECO:0000256" key="1">
    <source>
        <dbReference type="ARBA" id="ARBA00004141"/>
    </source>
</evidence>
<dbReference type="PIRSF" id="PIRSF005355">
    <property type="entry name" value="UBIAD1"/>
    <property type="match status" value="1"/>
</dbReference>
<evidence type="ECO:0000256" key="4">
    <source>
        <dbReference type="ARBA" id="ARBA00022679"/>
    </source>
</evidence>
<feature type="transmembrane region" description="Helical" evidence="8">
    <location>
        <begin position="176"/>
        <end position="199"/>
    </location>
</feature>
<feature type="transmembrane region" description="Helical" evidence="8">
    <location>
        <begin position="288"/>
        <end position="307"/>
    </location>
</feature>
<dbReference type="GO" id="GO:0009234">
    <property type="term" value="P:menaquinone biosynthetic process"/>
    <property type="evidence" value="ECO:0007669"/>
    <property type="project" value="UniProtKB-UniPathway"/>
</dbReference>
<dbReference type="InterPro" id="IPR044878">
    <property type="entry name" value="UbiA_sf"/>
</dbReference>
<evidence type="ECO:0000313" key="9">
    <source>
        <dbReference type="EMBL" id="KMO86564.1"/>
    </source>
</evidence>
<dbReference type="InParanoid" id="A0A0J6WVI1"/>
<name>A0A0J6WVI1_9FIRM</name>
<keyword evidence="6 8" id="KW-1133">Transmembrane helix</keyword>
<organism evidence="9 10">
    <name type="scientific">Megasphaera cerevisiae DSM 20462</name>
    <dbReference type="NCBI Taxonomy" id="1122219"/>
    <lineage>
        <taxon>Bacteria</taxon>
        <taxon>Bacillati</taxon>
        <taxon>Bacillota</taxon>
        <taxon>Negativicutes</taxon>
        <taxon>Veillonellales</taxon>
        <taxon>Veillonellaceae</taxon>
        <taxon>Megasphaera</taxon>
    </lineage>
</organism>
<dbReference type="PANTHER" id="PTHR13929">
    <property type="entry name" value="1,4-DIHYDROXY-2-NAPHTHOATE OCTAPRENYLTRANSFERASE"/>
    <property type="match status" value="1"/>
</dbReference>
<dbReference type="FunCoup" id="A0A0J6WVI1">
    <property type="interactions" value="365"/>
</dbReference>
<dbReference type="InterPro" id="IPR000537">
    <property type="entry name" value="UbiA_prenyltransferase"/>
</dbReference>
<dbReference type="PATRIC" id="fig|1122219.3.peg.1051"/>
<dbReference type="GO" id="GO:0016020">
    <property type="term" value="C:membrane"/>
    <property type="evidence" value="ECO:0007669"/>
    <property type="project" value="UniProtKB-SubCell"/>
</dbReference>
<comment type="pathway">
    <text evidence="2">Quinol/quinone metabolism; menaquinone biosynthesis.</text>
</comment>
<dbReference type="GO" id="GO:0042371">
    <property type="term" value="P:vitamin K biosynthetic process"/>
    <property type="evidence" value="ECO:0007669"/>
    <property type="project" value="TreeGrafter"/>
</dbReference>
<dbReference type="InterPro" id="IPR026046">
    <property type="entry name" value="UBIAD1"/>
</dbReference>
<keyword evidence="3" id="KW-0474">Menaquinone biosynthesis</keyword>
<keyword evidence="7 8" id="KW-0472">Membrane</keyword>
<evidence type="ECO:0000313" key="10">
    <source>
        <dbReference type="Proteomes" id="UP000036503"/>
    </source>
</evidence>
<dbReference type="EMBL" id="LEKT01000020">
    <property type="protein sequence ID" value="KMO86564.1"/>
    <property type="molecule type" value="Genomic_DNA"/>
</dbReference>
<dbReference type="AlphaFoldDB" id="A0A0J6WVI1"/>
<keyword evidence="5 8" id="KW-0812">Transmembrane</keyword>
<feature type="transmembrane region" description="Helical" evidence="8">
    <location>
        <begin position="224"/>
        <end position="243"/>
    </location>
</feature>
<reference evidence="9 10" key="1">
    <citation type="submission" date="2015-06" db="EMBL/GenBank/DDBJ databases">
        <title>Draft genome sequence of beer spoilage bacterium Megasphaera cerevisiae type strain 20462.</title>
        <authorList>
            <person name="Kutumbaka K."/>
            <person name="Pasmowitz J."/>
            <person name="Mategko J."/>
            <person name="Reyes D."/>
            <person name="Friedrich A."/>
            <person name="Han S."/>
            <person name="Martens-Habbena W."/>
            <person name="Neal-McKinney J."/>
            <person name="Janagama H.K."/>
            <person name="Nadala C."/>
            <person name="Samadpour M."/>
        </authorList>
    </citation>
    <scope>NUCLEOTIDE SEQUENCE [LARGE SCALE GENOMIC DNA]</scope>
    <source>
        <strain evidence="9 10">DSM 20462</strain>
    </source>
</reference>
<evidence type="ECO:0008006" key="11">
    <source>
        <dbReference type="Google" id="ProtNLM"/>
    </source>
</evidence>
<gene>
    <name evidence="9" type="ORF">AB840_07560</name>
</gene>
<evidence type="ECO:0000256" key="7">
    <source>
        <dbReference type="ARBA" id="ARBA00023136"/>
    </source>
</evidence>
<protein>
    <recommendedName>
        <fullName evidence="11">1,4-dihydroxy-2-naphthoate prenyltransferase</fullName>
    </recommendedName>
</protein>
<feature type="transmembrane region" description="Helical" evidence="8">
    <location>
        <begin position="97"/>
        <end position="116"/>
    </location>
</feature>
<dbReference type="STRING" id="39029.BSR42_05765"/>
<dbReference type="CDD" id="cd13962">
    <property type="entry name" value="PT_UbiA_UBIAD1"/>
    <property type="match status" value="1"/>
</dbReference>
<dbReference type="OrthoDB" id="9767568at2"/>
<evidence type="ECO:0000256" key="8">
    <source>
        <dbReference type="SAM" id="Phobius"/>
    </source>
</evidence>
<sequence>MKEQCLTPKLAFRLAAPHSWLAAIYPALFGELYCLLAGDVLSLGTGAALLGACVLMQSTVNTLNDYFDFVKGADSADDCVEVSDAVLVYEHIAPKQALALGIGYLAAAVLLALPVILSAGPAPFLVGVIGAAAVLAYSGGAVSISYLPVGELVSGVVMGGLIPLGIVAAVRGTLDAAVMAAALPFIMGIGLIMMTNNICDIEKDRRVRRCTLPVLLGRQKAVRCYRAAVVLWMLLLCVVPVVYAGLWGLITPVLVVLVSRGAFAFLLRSPLVPNNRIRQMKGILKGNLLGNGTYLLMMTGMWIGGMLHG</sequence>
<dbReference type="Pfam" id="PF01040">
    <property type="entry name" value="UbiA"/>
    <property type="match status" value="1"/>
</dbReference>
<evidence type="ECO:0000256" key="3">
    <source>
        <dbReference type="ARBA" id="ARBA00022428"/>
    </source>
</evidence>
<accession>A0A0J6WVI1</accession>
<feature type="transmembrane region" description="Helical" evidence="8">
    <location>
        <begin position="152"/>
        <end position="170"/>
    </location>
</feature>
<dbReference type="UniPathway" id="UPA00079"/>
<dbReference type="Gene3D" id="1.10.357.140">
    <property type="entry name" value="UbiA prenyltransferase"/>
    <property type="match status" value="1"/>
</dbReference>
<evidence type="ECO:0000256" key="2">
    <source>
        <dbReference type="ARBA" id="ARBA00004863"/>
    </source>
</evidence>
<comment type="caution">
    <text evidence="9">The sequence shown here is derived from an EMBL/GenBank/DDBJ whole genome shotgun (WGS) entry which is preliminary data.</text>
</comment>
<dbReference type="GO" id="GO:0004659">
    <property type="term" value="F:prenyltransferase activity"/>
    <property type="evidence" value="ECO:0007669"/>
    <property type="project" value="InterPro"/>
</dbReference>
<keyword evidence="10" id="KW-1185">Reference proteome</keyword>
<proteinExistence type="predicted"/>
<dbReference type="PANTHER" id="PTHR13929:SF0">
    <property type="entry name" value="UBIA PRENYLTRANSFERASE DOMAIN-CONTAINING PROTEIN 1"/>
    <property type="match status" value="1"/>
</dbReference>
<evidence type="ECO:0000256" key="5">
    <source>
        <dbReference type="ARBA" id="ARBA00022692"/>
    </source>
</evidence>
<feature type="transmembrane region" description="Helical" evidence="8">
    <location>
        <begin position="249"/>
        <end position="267"/>
    </location>
</feature>